<accession>A0AAX4P084</accession>
<name>A0AAX4P084_9CHLO</name>
<dbReference type="Proteomes" id="UP001472866">
    <property type="component" value="Chromosome 02"/>
</dbReference>
<keyword evidence="4" id="KW-1185">Reference proteome</keyword>
<evidence type="ECO:0000256" key="1">
    <source>
        <dbReference type="SAM" id="MobiDB-lite"/>
    </source>
</evidence>
<evidence type="ECO:0000313" key="4">
    <source>
        <dbReference type="Proteomes" id="UP001472866"/>
    </source>
</evidence>
<dbReference type="EMBL" id="CP151502">
    <property type="protein sequence ID" value="WZN59486.1"/>
    <property type="molecule type" value="Genomic_DNA"/>
</dbReference>
<sequence>MKTMMSRLAIAAAIALVAASACASAQSSDDGASEIPEPTGPNAECYATCDAKLGPCKTQCVNDYPDTLEEWNAMCEEGMGVFGSMPSVEVCKERGQGEYACGENGPCTQSPQGNCKGRCEDEVPRCYEECDNPCEGDDCPKSVCKAACNDNGGYQQRAADKAPQWEGDVGSCKNQCHRFANSPTYQDEEEEAPSSDDGSSDDGSELPEVDEEDPNAECKSACAAKVGPCKTQCVNDYPDTLDDWNAMCEEGMGVFGSMPSVEVCKERGQGEYACGENGPCTQSPQGNCKGRCEDEVPRCMDECDNPCEGDDCPKSVCKAACNDNGGYQQRAADKAPQWEGDVGSCKNQCHRFANSPTYQDGASSDDG</sequence>
<evidence type="ECO:0000256" key="2">
    <source>
        <dbReference type="SAM" id="SignalP"/>
    </source>
</evidence>
<organism evidence="3 4">
    <name type="scientific">Chloropicon roscoffensis</name>
    <dbReference type="NCBI Taxonomy" id="1461544"/>
    <lineage>
        <taxon>Eukaryota</taxon>
        <taxon>Viridiplantae</taxon>
        <taxon>Chlorophyta</taxon>
        <taxon>Chloropicophyceae</taxon>
        <taxon>Chloropicales</taxon>
        <taxon>Chloropicaceae</taxon>
        <taxon>Chloropicon</taxon>
    </lineage>
</organism>
<gene>
    <name evidence="3" type="ORF">HKI87_02g10120</name>
</gene>
<feature type="signal peptide" evidence="2">
    <location>
        <begin position="1"/>
        <end position="25"/>
    </location>
</feature>
<protein>
    <submittedName>
        <fullName evidence="3">Uncharacterized protein</fullName>
    </submittedName>
</protein>
<feature type="chain" id="PRO_5043354518" evidence="2">
    <location>
        <begin position="26"/>
        <end position="367"/>
    </location>
</feature>
<keyword evidence="2" id="KW-0732">Signal</keyword>
<feature type="compositionally biased region" description="Acidic residues" evidence="1">
    <location>
        <begin position="186"/>
        <end position="213"/>
    </location>
</feature>
<dbReference type="PROSITE" id="PS51257">
    <property type="entry name" value="PROKAR_LIPOPROTEIN"/>
    <property type="match status" value="1"/>
</dbReference>
<evidence type="ECO:0000313" key="3">
    <source>
        <dbReference type="EMBL" id="WZN59486.1"/>
    </source>
</evidence>
<reference evidence="3 4" key="1">
    <citation type="submission" date="2024-03" db="EMBL/GenBank/DDBJ databases">
        <title>Complete genome sequence of the green alga Chloropicon roscoffensis RCC1871.</title>
        <authorList>
            <person name="Lemieux C."/>
            <person name="Pombert J.-F."/>
            <person name="Otis C."/>
            <person name="Turmel M."/>
        </authorList>
    </citation>
    <scope>NUCLEOTIDE SEQUENCE [LARGE SCALE GENOMIC DNA]</scope>
    <source>
        <strain evidence="3 4">RCC1871</strain>
    </source>
</reference>
<proteinExistence type="predicted"/>
<dbReference type="AlphaFoldDB" id="A0AAX4P084"/>
<feature type="region of interest" description="Disordered" evidence="1">
    <location>
        <begin position="183"/>
        <end position="213"/>
    </location>
</feature>